<reference evidence="1 2" key="1">
    <citation type="submission" date="2017-05" db="EMBL/GenBank/DDBJ databases">
        <authorList>
            <person name="Varghese N."/>
            <person name="Submissions S."/>
        </authorList>
    </citation>
    <scope>NUCLEOTIDE SEQUENCE [LARGE SCALE GENOMIC DNA]</scope>
    <source>
        <strain evidence="1 2">DSM 21985</strain>
    </source>
</reference>
<sequence>MLISAYNGLGVSGQADYDFLKAINIKQEKSRANLKPVRLTPLLIA</sequence>
<keyword evidence="2" id="KW-1185">Reference proteome</keyword>
<dbReference type="EMBL" id="FXTP01000013">
    <property type="protein sequence ID" value="SMO87380.1"/>
    <property type="molecule type" value="Genomic_DNA"/>
</dbReference>
<organism evidence="1 2">
    <name type="scientific">Gracilimonas mengyeensis</name>
    <dbReference type="NCBI Taxonomy" id="1302730"/>
    <lineage>
        <taxon>Bacteria</taxon>
        <taxon>Pseudomonadati</taxon>
        <taxon>Balneolota</taxon>
        <taxon>Balneolia</taxon>
        <taxon>Balneolales</taxon>
        <taxon>Balneolaceae</taxon>
        <taxon>Gracilimonas</taxon>
    </lineage>
</organism>
<dbReference type="AlphaFoldDB" id="A0A521EWB2"/>
<evidence type="ECO:0000313" key="1">
    <source>
        <dbReference type="EMBL" id="SMO87380.1"/>
    </source>
</evidence>
<gene>
    <name evidence="1" type="ORF">SAMN06265219_113151</name>
</gene>
<accession>A0A521EWB2</accession>
<name>A0A521EWB2_9BACT</name>
<proteinExistence type="predicted"/>
<protein>
    <submittedName>
        <fullName evidence="1">Uncharacterized protein</fullName>
    </submittedName>
</protein>
<evidence type="ECO:0000313" key="2">
    <source>
        <dbReference type="Proteomes" id="UP000317557"/>
    </source>
</evidence>
<dbReference type="Proteomes" id="UP000317557">
    <property type="component" value="Unassembled WGS sequence"/>
</dbReference>